<evidence type="ECO:0000256" key="4">
    <source>
        <dbReference type="ARBA" id="ARBA00035172"/>
    </source>
</evidence>
<dbReference type="InterPro" id="IPR035566">
    <property type="entry name" value="Ribosomal_protein_bL20_C"/>
</dbReference>
<dbReference type="GO" id="GO:1990904">
    <property type="term" value="C:ribonucleoprotein complex"/>
    <property type="evidence" value="ECO:0007669"/>
    <property type="project" value="UniProtKB-KW"/>
</dbReference>
<dbReference type="EMBL" id="MEXN01000005">
    <property type="protein sequence ID" value="OGD03782.1"/>
    <property type="molecule type" value="Genomic_DNA"/>
</dbReference>
<comment type="similarity">
    <text evidence="1 5 6">Belongs to the bacterial ribosomal protein bL20 family.</text>
</comment>
<name>A0A1F4ZBW5_9BACT</name>
<keyword evidence="3 5" id="KW-0687">Ribonucleoprotein</keyword>
<evidence type="ECO:0000313" key="7">
    <source>
        <dbReference type="EMBL" id="OGD03782.1"/>
    </source>
</evidence>
<reference evidence="7 8" key="1">
    <citation type="journal article" date="2016" name="Nat. Commun.">
        <title>Thousands of microbial genomes shed light on interconnected biogeochemical processes in an aquifer system.</title>
        <authorList>
            <person name="Anantharaman K."/>
            <person name="Brown C.T."/>
            <person name="Hug L.A."/>
            <person name="Sharon I."/>
            <person name="Castelle C.J."/>
            <person name="Probst A.J."/>
            <person name="Thomas B.C."/>
            <person name="Singh A."/>
            <person name="Wilkins M.J."/>
            <person name="Karaoz U."/>
            <person name="Brodie E.L."/>
            <person name="Williams K.H."/>
            <person name="Hubbard S.S."/>
            <person name="Banfield J.F."/>
        </authorList>
    </citation>
    <scope>NUCLEOTIDE SEQUENCE [LARGE SCALE GENOMIC DNA]</scope>
</reference>
<dbReference type="Proteomes" id="UP000177080">
    <property type="component" value="Unassembled WGS sequence"/>
</dbReference>
<dbReference type="GO" id="GO:0000027">
    <property type="term" value="P:ribosomal large subunit assembly"/>
    <property type="evidence" value="ECO:0007669"/>
    <property type="project" value="UniProtKB-UniRule"/>
</dbReference>
<dbReference type="GO" id="GO:0005840">
    <property type="term" value="C:ribosome"/>
    <property type="evidence" value="ECO:0007669"/>
    <property type="project" value="UniProtKB-KW"/>
</dbReference>
<dbReference type="InterPro" id="IPR005813">
    <property type="entry name" value="Ribosomal_bL20"/>
</dbReference>
<dbReference type="NCBIfam" id="TIGR01032">
    <property type="entry name" value="rplT_bact"/>
    <property type="match status" value="1"/>
</dbReference>
<dbReference type="AlphaFoldDB" id="A0A1F4ZBW5"/>
<sequence length="117" mass="13732">MMRVKSPRLQRHKKILKLARGYRMTRHRLYKVAHEAVRHAGQYAFAGRRLRRRDLRRTWIVRINSALSTMGIKYSKFIPALKKANIDIDRKILSDLATRQPQTFASIVKSAGLTIYK</sequence>
<gene>
    <name evidence="5" type="primary">rplT</name>
    <name evidence="7" type="ORF">A2989_03815</name>
</gene>
<dbReference type="STRING" id="1797259.A2989_03815"/>
<dbReference type="Pfam" id="PF00453">
    <property type="entry name" value="Ribosomal_L20"/>
    <property type="match status" value="1"/>
</dbReference>
<keyword evidence="5 6" id="KW-0694">RNA-binding</keyword>
<protein>
    <recommendedName>
        <fullName evidence="4 5">Large ribosomal subunit protein bL20</fullName>
    </recommendedName>
</protein>
<keyword evidence="5 6" id="KW-0699">rRNA-binding</keyword>
<comment type="caution">
    <text evidence="7">The sequence shown here is derived from an EMBL/GenBank/DDBJ whole genome shotgun (WGS) entry which is preliminary data.</text>
</comment>
<dbReference type="CDD" id="cd07026">
    <property type="entry name" value="Ribosomal_L20"/>
    <property type="match status" value="1"/>
</dbReference>
<evidence type="ECO:0000256" key="2">
    <source>
        <dbReference type="ARBA" id="ARBA00022980"/>
    </source>
</evidence>
<accession>A0A1F4ZBW5</accession>
<keyword evidence="2 5" id="KW-0689">Ribosomal protein</keyword>
<organism evidence="7 8">
    <name type="scientific">Candidatus Amesbacteria bacterium RIFCSPLOWO2_01_FULL_48_25</name>
    <dbReference type="NCBI Taxonomy" id="1797259"/>
    <lineage>
        <taxon>Bacteria</taxon>
        <taxon>Candidatus Amesiibacteriota</taxon>
    </lineage>
</organism>
<evidence type="ECO:0000256" key="5">
    <source>
        <dbReference type="HAMAP-Rule" id="MF_00382"/>
    </source>
</evidence>
<dbReference type="Gene3D" id="6.10.160.10">
    <property type="match status" value="1"/>
</dbReference>
<dbReference type="GO" id="GO:0003735">
    <property type="term" value="F:structural constituent of ribosome"/>
    <property type="evidence" value="ECO:0007669"/>
    <property type="project" value="InterPro"/>
</dbReference>
<dbReference type="SUPFAM" id="SSF74731">
    <property type="entry name" value="Ribosomal protein L20"/>
    <property type="match status" value="1"/>
</dbReference>
<dbReference type="GO" id="GO:0006412">
    <property type="term" value="P:translation"/>
    <property type="evidence" value="ECO:0007669"/>
    <property type="project" value="InterPro"/>
</dbReference>
<dbReference type="HAMAP" id="MF_00382">
    <property type="entry name" value="Ribosomal_bL20"/>
    <property type="match status" value="1"/>
</dbReference>
<evidence type="ECO:0000313" key="8">
    <source>
        <dbReference type="Proteomes" id="UP000177080"/>
    </source>
</evidence>
<dbReference type="GO" id="GO:0019843">
    <property type="term" value="F:rRNA binding"/>
    <property type="evidence" value="ECO:0007669"/>
    <property type="project" value="UniProtKB-UniRule"/>
</dbReference>
<dbReference type="PRINTS" id="PR00062">
    <property type="entry name" value="RIBOSOMALL20"/>
</dbReference>
<proteinExistence type="inferred from homology"/>
<comment type="function">
    <text evidence="5 6">Binds directly to 23S ribosomal RNA and is necessary for the in vitro assembly process of the 50S ribosomal subunit. It is not involved in the protein synthesizing functions of that subunit.</text>
</comment>
<dbReference type="FunFam" id="1.10.1900.20:FF:000001">
    <property type="entry name" value="50S ribosomal protein L20"/>
    <property type="match status" value="1"/>
</dbReference>
<evidence type="ECO:0000256" key="1">
    <source>
        <dbReference type="ARBA" id="ARBA00007698"/>
    </source>
</evidence>
<evidence type="ECO:0000256" key="6">
    <source>
        <dbReference type="RuleBase" id="RU000560"/>
    </source>
</evidence>
<evidence type="ECO:0000256" key="3">
    <source>
        <dbReference type="ARBA" id="ARBA00023274"/>
    </source>
</evidence>
<dbReference type="Gene3D" id="1.10.1900.20">
    <property type="entry name" value="Ribosomal protein L20"/>
    <property type="match status" value="1"/>
</dbReference>
<dbReference type="PANTHER" id="PTHR10986">
    <property type="entry name" value="39S RIBOSOMAL PROTEIN L20"/>
    <property type="match status" value="1"/>
</dbReference>